<sequence>MKLKKRQRGFTLIELVIVIAIIAILISIAAMKYSTANLVAEAAAHNSNVKVLKSAGILYLIDHPDDAGKVISPESLKPYIEGGKIPKPAKHFKKATTFSVKASDDGDVVVEPGIIKVSGNSLELDNGN</sequence>
<dbReference type="RefSeq" id="WP_156702232.1">
    <property type="nucleotide sequence ID" value="NZ_CACRUP010000022.1"/>
</dbReference>
<dbReference type="NCBIfam" id="TIGR02532">
    <property type="entry name" value="IV_pilin_GFxxxE"/>
    <property type="match status" value="1"/>
</dbReference>
<dbReference type="GO" id="GO:0015627">
    <property type="term" value="C:type II protein secretion system complex"/>
    <property type="evidence" value="ECO:0007669"/>
    <property type="project" value="InterPro"/>
</dbReference>
<keyword evidence="2" id="KW-1133">Transmembrane helix</keyword>
<accession>A0A6N3CKR6</accession>
<evidence type="ECO:0000256" key="2">
    <source>
        <dbReference type="SAM" id="Phobius"/>
    </source>
</evidence>
<reference evidence="3" key="1">
    <citation type="submission" date="2019-11" db="EMBL/GenBank/DDBJ databases">
        <authorList>
            <person name="Feng L."/>
        </authorList>
    </citation>
    <scope>NUCLEOTIDE SEQUENCE</scope>
    <source>
        <strain evidence="3">PgorbachiiLFYP46</strain>
    </source>
</reference>
<feature type="transmembrane region" description="Helical" evidence="2">
    <location>
        <begin position="12"/>
        <end position="31"/>
    </location>
</feature>
<dbReference type="PROSITE" id="PS00409">
    <property type="entry name" value="PROKAR_NTER_METHYL"/>
    <property type="match status" value="1"/>
</dbReference>
<keyword evidence="2" id="KW-0472">Membrane</keyword>
<keyword evidence="2" id="KW-0812">Transmembrane</keyword>
<dbReference type="Gene3D" id="3.30.700.10">
    <property type="entry name" value="Glycoprotein, Type 4 Pilin"/>
    <property type="match status" value="1"/>
</dbReference>
<dbReference type="InterPro" id="IPR000983">
    <property type="entry name" value="Bac_GSPG_pilin"/>
</dbReference>
<dbReference type="Pfam" id="PF07963">
    <property type="entry name" value="N_methyl"/>
    <property type="match status" value="1"/>
</dbReference>
<dbReference type="EMBL" id="CACRUP010000022">
    <property type="protein sequence ID" value="VYU13843.1"/>
    <property type="molecule type" value="Genomic_DNA"/>
</dbReference>
<keyword evidence="1" id="KW-0488">Methylation</keyword>
<gene>
    <name evidence="3" type="ORF">PGLFYP46_00333</name>
</gene>
<evidence type="ECO:0000256" key="1">
    <source>
        <dbReference type="ARBA" id="ARBA00022481"/>
    </source>
</evidence>
<organism evidence="3">
    <name type="scientific">Peptoniphilus gorbachii</name>
    <dbReference type="NCBI Taxonomy" id="411567"/>
    <lineage>
        <taxon>Bacteria</taxon>
        <taxon>Bacillati</taxon>
        <taxon>Bacillota</taxon>
        <taxon>Tissierellia</taxon>
        <taxon>Tissierellales</taxon>
        <taxon>Peptoniphilaceae</taxon>
        <taxon>Peptoniphilus</taxon>
    </lineage>
</organism>
<proteinExistence type="predicted"/>
<dbReference type="InterPro" id="IPR045584">
    <property type="entry name" value="Pilin-like"/>
</dbReference>
<dbReference type="GO" id="GO:0015628">
    <property type="term" value="P:protein secretion by the type II secretion system"/>
    <property type="evidence" value="ECO:0007669"/>
    <property type="project" value="InterPro"/>
</dbReference>
<dbReference type="PRINTS" id="PR00813">
    <property type="entry name" value="BCTERIALGSPG"/>
</dbReference>
<dbReference type="AlphaFoldDB" id="A0A6N3CKR6"/>
<protein>
    <submittedName>
        <fullName evidence="3">Putative major pilin subunit</fullName>
    </submittedName>
</protein>
<name>A0A6N3CKR6_9FIRM</name>
<dbReference type="InterPro" id="IPR012902">
    <property type="entry name" value="N_methyl_site"/>
</dbReference>
<evidence type="ECO:0000313" key="3">
    <source>
        <dbReference type="EMBL" id="VYU13843.1"/>
    </source>
</evidence>
<dbReference type="SUPFAM" id="SSF54523">
    <property type="entry name" value="Pili subunits"/>
    <property type="match status" value="1"/>
</dbReference>